<evidence type="ECO:0000313" key="11">
    <source>
        <dbReference type="EMBL" id="KAK7998977.1"/>
    </source>
</evidence>
<dbReference type="InterPro" id="IPR016036">
    <property type="entry name" value="Malonyl_transacylase_ACP-bd"/>
</dbReference>
<dbReference type="InterPro" id="IPR020841">
    <property type="entry name" value="PKS_Beta-ketoAc_synthase_dom"/>
</dbReference>
<name>A0ABR1R4W9_9PEZI</name>
<dbReference type="InterPro" id="IPR056501">
    <property type="entry name" value="NAD-bd_HRPKS_sdrA"/>
</dbReference>
<evidence type="ECO:0000256" key="4">
    <source>
        <dbReference type="ARBA" id="ARBA00023002"/>
    </source>
</evidence>
<feature type="domain" description="PKS/mFAS DH" evidence="10">
    <location>
        <begin position="930"/>
        <end position="1236"/>
    </location>
</feature>
<dbReference type="Gene3D" id="3.90.180.10">
    <property type="entry name" value="Medium-chain alcohol dehydrogenases, catalytic domain"/>
    <property type="match status" value="1"/>
</dbReference>
<dbReference type="SMART" id="SM00829">
    <property type="entry name" value="PKS_ER"/>
    <property type="match status" value="1"/>
</dbReference>
<dbReference type="InterPro" id="IPR032821">
    <property type="entry name" value="PKS_assoc"/>
</dbReference>
<feature type="active site" description="Proton donor; for dehydratase activity" evidence="6">
    <location>
        <position position="1143"/>
    </location>
</feature>
<feature type="domain" description="Carrier" evidence="8">
    <location>
        <begin position="2330"/>
        <end position="2406"/>
    </location>
</feature>
<feature type="region of interest" description="C-terminal hotdog fold" evidence="6">
    <location>
        <begin position="1079"/>
        <end position="1236"/>
    </location>
</feature>
<dbReference type="InterPro" id="IPR036291">
    <property type="entry name" value="NAD(P)-bd_dom_sf"/>
</dbReference>
<sequence>MTPNSQAQTPIAVVGLACRLPGSCNSPEQFWKFLLEGAIADSTPPSSRFNLAGHYDGTLRPWTMRSPGGMFIDVDPKDIDAGFFGLSQADAISMDPQQRQLLEVVYEGLESAGLTLEGIRSKLFSCVVGSYASDYNDIQSRDPEDKTPSYTVGSGRAMLSNRISHFLDIKGPSVTIDTACSGSLVSVDLACRYLESGDADGAIVAGCNLYMSPEHNMDQRAMASAASTSGRCWTFDASADGYIKAEAINALVLKRLDDAIRDGDPVRAVIRGTSTNSDGWTPGIASPSADAQAVAIRRAYARAGIEEFQDTAFLECHGTGTPAGDPIECRAVSSVFSSSRTPDTPLLIGSVKSNIGHSEPAAGISGLIKAILAVEHGIIPGNPTFQTPNPAIDFYASRLLPSSTTAPWPSGMLRRASVNSFGYGGSNAHAIVEHPSILLPEYEPKGATSQATQEDNILGDWDEDDSRKLLVFSANDEWSLRAQVKAIVRHLANPATTLQPADLAYTLDKHRTRHFHRGYAIFDGSTLREEDLVYEKPRSISHIGFVFTGQGSQWPQMGRDLIQNFPLAETTIRRLDKALQTMAQPPTWTLMAELVLPRSAEHLRCPEFSQPLVTALQLCLLAVLKDWGLSPSMVVGHSSGEIAAAVAAGRLKEEDGIRVAYLRGKAASDMQRPENKTCSGQGMLAIGLGSNDCQRYMSHFPQVTIACHNSPKSITLSGGLDELEAVRDAIKADGHFARLLQVDLAYHSEYMDTIASRYRDLLEENSPCLTPSRTFTEVQFFSTVLGKLHQTTCDIDYWVANMVSPVLFDQAVSAMINNGEPNFLIEIGPSSSLAGPINQIKQALSDGGVVTEYSASWSRDSDPTRTLYNLAGKIHLRGVDIDLLKVNGLDSDTKHRTITDLPTYCWNHSVKYWHESLSSHDWRYRPFPVHDLLGSKVLGTSWEMPSFKRTLRLKDVPWLKDHTLGTEVIFPAAAYLSMAVEAMFQTARCAGVEGFADVNDVSQASYRLRDVRLLRALTLDHDTDTYIYLFLHPIHQQKDSWHRFKISTLRGTAWTEHCNGLIRPVLTAAEEHPTLEPLQHQSSSQPWFKAMKAVGFNFGPSFLNWTEVESVPGKKSNRAKVSFPPPSTWDGESKYPIHPTLFDTFLQVAIPSVYEGNRTSINQVLVPRLIDQMIISPISGVPQNAITESHSKYSGGRPDKAENFSYSTTVYDELSKKVLTKIEGLHYTDLHLPGPQKAAQIYMRSEWKPDITLLHGVDINSLPNAGRELDVLSSGLRLPCDATMVLLLLKHKLAASSVLDLDLTNDSECDDTAISEAELKSQLSSLSRYVFASSTKEHLLSAQRRLSNLRMTEFHMYDGISQGDNISVSGAKFNMVFLRTHATGVQNLERAINNVRRFLTPTSFLVLVVGRPLRNAVQLGAQTTAPMDIIDAVLPLTGLILQSRSSSRPFTSTDSSAVFLCRPDESALSQSKIDFVTVDLSRGSSHCSRLIQCLRSLGWGGAVVSIQEAGIQPIDTPLLLIDDPESPLLTTIDERDWADLRKVMTAGRKLLWLTSGSQLQVSTPSNAVVYGFARSVRGEEPTLMLKTLDLSTFTSRDAAPCVLRVMGTFSRLPHEEHGNENEYCEQNGVVYINRLCPNERIIAAAGQSRIGRPLINMLLHRNPKTVRMYCERLGAMDSLHFNEVASQPSTIGEGEIEVEIRATGLNYKSPGADSVQDIAVASGIVPDDEHMLGSGGAGVIKEVGSKVTSYKAGDRVLLHDKGCFANRHRVPKENVFLLPDSASFEEAATLSVVYFTVVYGLIDLARVCKGQSVLIHSAAGGVGIASIQVCRYLGAEIYATVGSDEKRRFLESHQGIPPGRIFNSRNIDFAAGIRSLTDGRGVDCVINSLTGDLLDESWRLLADNGTFIEIGKRDILDRNSLSMEPFNRNCTFRGVDISKPSILYNPPLVERILLKIRSLWVEGHIKPISPMKVFSFANIPDAMKLLRSGKHIGKIVISDGDVEDVEVPIRPAALAPTFDPQAAYLIVGGLRGLCGSLAVYLARSGVKHLIIMSRSGAGDDRSRRIIRDLTSLGTATRVCSGDVSVFNDVVDVFRNSLLPVRGVIQGAMVLRDKTFESMTVQEFHEALTCKVAGTWNLHHAAAQTQHNLDFFTMLSSISGIVGTAGQANYCAGNSFQDAFAQYRHFLGLPAHTIDLGIVEDVGYMSEHQDLTDRVRSRSKLPGISEQQLHEILKFSILQQQQQQHPQEADGSGVGGGGLERSVQMITGLPYPLPPDSPVLQSDMRFSSLAVSSTLAHSNPSNPADMAGGDPADSELRVFEAMRKAGVPADKLVPEVVRLVGRQFVRSLGLTADMEESKPLSSFGIDSLAAVDLRNWVKVHLKTELTTLEVLNSESLGALCQKIVGRILEPEKS</sequence>
<comment type="caution">
    <text evidence="11">The sequence shown here is derived from an EMBL/GenBank/DDBJ whole genome shotgun (WGS) entry which is preliminary data.</text>
</comment>
<dbReference type="CDD" id="cd05195">
    <property type="entry name" value="enoyl_red"/>
    <property type="match status" value="1"/>
</dbReference>
<organism evidence="11 12">
    <name type="scientific">Apiospora marii</name>
    <dbReference type="NCBI Taxonomy" id="335849"/>
    <lineage>
        <taxon>Eukaryota</taxon>
        <taxon>Fungi</taxon>
        <taxon>Dikarya</taxon>
        <taxon>Ascomycota</taxon>
        <taxon>Pezizomycotina</taxon>
        <taxon>Sordariomycetes</taxon>
        <taxon>Xylariomycetidae</taxon>
        <taxon>Amphisphaeriales</taxon>
        <taxon>Apiosporaceae</taxon>
        <taxon>Apiospora</taxon>
    </lineage>
</organism>
<keyword evidence="1" id="KW-0596">Phosphopantetheine</keyword>
<accession>A0ABR1R4W9</accession>
<dbReference type="InterPro" id="IPR020806">
    <property type="entry name" value="PKS_PP-bd"/>
</dbReference>
<dbReference type="InterPro" id="IPR020843">
    <property type="entry name" value="ER"/>
</dbReference>
<dbReference type="PANTHER" id="PTHR43775:SF18">
    <property type="entry name" value="ENZYME, PUTATIVE (JCVI)-RELATED"/>
    <property type="match status" value="1"/>
</dbReference>
<dbReference type="InterPro" id="IPR002364">
    <property type="entry name" value="Quin_OxRdtase/zeta-crystal_CS"/>
</dbReference>
<dbReference type="InterPro" id="IPR006162">
    <property type="entry name" value="Ppantetheine_attach_site"/>
</dbReference>
<dbReference type="InterPro" id="IPR020807">
    <property type="entry name" value="PKS_DH"/>
</dbReference>
<dbReference type="PROSITE" id="PS01162">
    <property type="entry name" value="QOR_ZETA_CRYSTAL"/>
    <property type="match status" value="1"/>
</dbReference>
<dbReference type="SUPFAM" id="SSF50129">
    <property type="entry name" value="GroES-like"/>
    <property type="match status" value="1"/>
</dbReference>
<dbReference type="PROSITE" id="PS52004">
    <property type="entry name" value="KS3_2"/>
    <property type="match status" value="1"/>
</dbReference>
<reference evidence="11 12" key="1">
    <citation type="submission" date="2023-01" db="EMBL/GenBank/DDBJ databases">
        <title>Analysis of 21 Apiospora genomes using comparative genomics revels a genus with tremendous synthesis potential of carbohydrate active enzymes and secondary metabolites.</title>
        <authorList>
            <person name="Sorensen T."/>
        </authorList>
    </citation>
    <scope>NUCLEOTIDE SEQUENCE [LARGE SCALE GENOMIC DNA]</scope>
    <source>
        <strain evidence="11 12">CBS 20057</strain>
    </source>
</reference>
<dbReference type="SUPFAM" id="SSF51735">
    <property type="entry name" value="NAD(P)-binding Rossmann-fold domains"/>
    <property type="match status" value="2"/>
</dbReference>
<evidence type="ECO:0000256" key="7">
    <source>
        <dbReference type="SAM" id="MobiDB-lite"/>
    </source>
</evidence>
<dbReference type="InterPro" id="IPR009081">
    <property type="entry name" value="PP-bd_ACP"/>
</dbReference>
<dbReference type="Pfam" id="PF14765">
    <property type="entry name" value="PS-DH"/>
    <property type="match status" value="1"/>
</dbReference>
<dbReference type="SMART" id="SM00825">
    <property type="entry name" value="PKS_KS"/>
    <property type="match status" value="1"/>
</dbReference>
<dbReference type="Gene3D" id="3.10.129.110">
    <property type="entry name" value="Polyketide synthase dehydratase"/>
    <property type="match status" value="1"/>
</dbReference>
<dbReference type="SUPFAM" id="SSF52151">
    <property type="entry name" value="FabD/lysophospholipase-like"/>
    <property type="match status" value="1"/>
</dbReference>
<dbReference type="InterPro" id="IPR049551">
    <property type="entry name" value="PKS_DH_C"/>
</dbReference>
<evidence type="ECO:0000256" key="6">
    <source>
        <dbReference type="PROSITE-ProRule" id="PRU01363"/>
    </source>
</evidence>
<evidence type="ECO:0000256" key="2">
    <source>
        <dbReference type="ARBA" id="ARBA00022553"/>
    </source>
</evidence>
<dbReference type="InterPro" id="IPR049552">
    <property type="entry name" value="PKS_DH_N"/>
</dbReference>
<dbReference type="Pfam" id="PF13602">
    <property type="entry name" value="ADH_zinc_N_2"/>
    <property type="match status" value="1"/>
</dbReference>
<feature type="domain" description="Ketosynthase family 3 (KS3)" evidence="9">
    <location>
        <begin position="8"/>
        <end position="434"/>
    </location>
</feature>
<dbReference type="InterPro" id="IPR042104">
    <property type="entry name" value="PKS_dehydratase_sf"/>
</dbReference>
<evidence type="ECO:0000259" key="10">
    <source>
        <dbReference type="PROSITE" id="PS52019"/>
    </source>
</evidence>
<dbReference type="Pfam" id="PF00109">
    <property type="entry name" value="ketoacyl-synt"/>
    <property type="match status" value="1"/>
</dbReference>
<gene>
    <name evidence="11" type="ORF">PG991_014652</name>
</gene>
<dbReference type="SUPFAM" id="SSF47336">
    <property type="entry name" value="ACP-like"/>
    <property type="match status" value="1"/>
</dbReference>
<dbReference type="Pfam" id="PF02801">
    <property type="entry name" value="Ketoacyl-synt_C"/>
    <property type="match status" value="1"/>
</dbReference>
<dbReference type="InterPro" id="IPR050091">
    <property type="entry name" value="PKS_NRPS_Biosynth_Enz"/>
</dbReference>
<feature type="region of interest" description="Disordered" evidence="7">
    <location>
        <begin position="2239"/>
        <end position="2258"/>
    </location>
</feature>
<dbReference type="Gene3D" id="3.40.47.10">
    <property type="match status" value="1"/>
</dbReference>
<feature type="active site" description="Proton acceptor; for dehydratase activity" evidence="6">
    <location>
        <position position="962"/>
    </location>
</feature>
<dbReference type="InterPro" id="IPR011032">
    <property type="entry name" value="GroES-like_sf"/>
</dbReference>
<evidence type="ECO:0000259" key="8">
    <source>
        <dbReference type="PROSITE" id="PS50075"/>
    </source>
</evidence>
<dbReference type="InterPro" id="IPR014043">
    <property type="entry name" value="Acyl_transferase_dom"/>
</dbReference>
<dbReference type="Proteomes" id="UP001396898">
    <property type="component" value="Unassembled WGS sequence"/>
</dbReference>
<evidence type="ECO:0000256" key="3">
    <source>
        <dbReference type="ARBA" id="ARBA00022679"/>
    </source>
</evidence>
<dbReference type="Gene3D" id="3.30.70.3290">
    <property type="match status" value="1"/>
</dbReference>
<dbReference type="SUPFAM" id="SSF53901">
    <property type="entry name" value="Thiolase-like"/>
    <property type="match status" value="1"/>
</dbReference>
<dbReference type="PANTHER" id="PTHR43775">
    <property type="entry name" value="FATTY ACID SYNTHASE"/>
    <property type="match status" value="1"/>
</dbReference>
<dbReference type="SMART" id="SM00826">
    <property type="entry name" value="PKS_DH"/>
    <property type="match status" value="1"/>
</dbReference>
<dbReference type="Pfam" id="PF08240">
    <property type="entry name" value="ADH_N"/>
    <property type="match status" value="1"/>
</dbReference>
<dbReference type="EMBL" id="JAQQWI010000019">
    <property type="protein sequence ID" value="KAK7998977.1"/>
    <property type="molecule type" value="Genomic_DNA"/>
</dbReference>
<keyword evidence="5" id="KW-0511">Multifunctional enzyme</keyword>
<evidence type="ECO:0000256" key="5">
    <source>
        <dbReference type="ARBA" id="ARBA00023268"/>
    </source>
</evidence>
<proteinExistence type="predicted"/>
<dbReference type="InterPro" id="IPR014030">
    <property type="entry name" value="Ketoacyl_synth_N"/>
</dbReference>
<dbReference type="Pfam" id="PF00698">
    <property type="entry name" value="Acyl_transf_1"/>
    <property type="match status" value="1"/>
</dbReference>
<dbReference type="SMART" id="SM00827">
    <property type="entry name" value="PKS_AT"/>
    <property type="match status" value="1"/>
</dbReference>
<dbReference type="InterPro" id="IPR049900">
    <property type="entry name" value="PKS_mFAS_DH"/>
</dbReference>
<dbReference type="InterPro" id="IPR057326">
    <property type="entry name" value="KR_dom"/>
</dbReference>
<feature type="region of interest" description="N-terminal hotdog fold" evidence="6">
    <location>
        <begin position="930"/>
        <end position="1069"/>
    </location>
</feature>
<dbReference type="InterPro" id="IPR016039">
    <property type="entry name" value="Thiolase-like"/>
</dbReference>
<protein>
    <submittedName>
        <fullName evidence="11">Polyketide synthase</fullName>
    </submittedName>
</protein>
<keyword evidence="4" id="KW-0560">Oxidoreductase</keyword>
<dbReference type="Pfam" id="PF23297">
    <property type="entry name" value="ACP_SdgA_C"/>
    <property type="match status" value="1"/>
</dbReference>
<dbReference type="SMART" id="SM00823">
    <property type="entry name" value="PKS_PP"/>
    <property type="match status" value="1"/>
</dbReference>
<dbReference type="CDD" id="cd00833">
    <property type="entry name" value="PKS"/>
    <property type="match status" value="1"/>
</dbReference>
<dbReference type="InterPro" id="IPR016035">
    <property type="entry name" value="Acyl_Trfase/lysoPLipase"/>
</dbReference>
<dbReference type="InterPro" id="IPR036736">
    <property type="entry name" value="ACP-like_sf"/>
</dbReference>
<dbReference type="Gene3D" id="1.10.1200.10">
    <property type="entry name" value="ACP-like"/>
    <property type="match status" value="1"/>
</dbReference>
<dbReference type="SMART" id="SM00822">
    <property type="entry name" value="PKS_KR"/>
    <property type="match status" value="1"/>
</dbReference>
<dbReference type="Pfam" id="PF21089">
    <property type="entry name" value="PKS_DH_N"/>
    <property type="match status" value="1"/>
</dbReference>
<dbReference type="Pfam" id="PF23114">
    <property type="entry name" value="NAD-bd_HRPKS_sdrA"/>
    <property type="match status" value="1"/>
</dbReference>
<dbReference type="PROSITE" id="PS52019">
    <property type="entry name" value="PKS_MFAS_DH"/>
    <property type="match status" value="1"/>
</dbReference>
<dbReference type="Gene3D" id="3.40.50.720">
    <property type="entry name" value="NAD(P)-binding Rossmann-like Domain"/>
    <property type="match status" value="2"/>
</dbReference>
<dbReference type="SUPFAM" id="SSF55048">
    <property type="entry name" value="Probable ACP-binding domain of malonyl-CoA ACP transacylase"/>
    <property type="match status" value="1"/>
</dbReference>
<keyword evidence="3" id="KW-0808">Transferase</keyword>
<dbReference type="Pfam" id="PF16197">
    <property type="entry name" value="KAsynt_C_assoc"/>
    <property type="match status" value="1"/>
</dbReference>
<dbReference type="InterPro" id="IPR001227">
    <property type="entry name" value="Ac_transferase_dom_sf"/>
</dbReference>
<evidence type="ECO:0000313" key="12">
    <source>
        <dbReference type="Proteomes" id="UP001396898"/>
    </source>
</evidence>
<evidence type="ECO:0000256" key="1">
    <source>
        <dbReference type="ARBA" id="ARBA00022450"/>
    </source>
</evidence>
<dbReference type="Pfam" id="PF08659">
    <property type="entry name" value="KR"/>
    <property type="match status" value="1"/>
</dbReference>
<dbReference type="PROSITE" id="PS50075">
    <property type="entry name" value="CARRIER"/>
    <property type="match status" value="1"/>
</dbReference>
<keyword evidence="12" id="KW-1185">Reference proteome</keyword>
<dbReference type="InterPro" id="IPR014031">
    <property type="entry name" value="Ketoacyl_synth_C"/>
</dbReference>
<dbReference type="Gene3D" id="3.40.366.10">
    <property type="entry name" value="Malonyl-Coenzyme A Acyl Carrier Protein, domain 2"/>
    <property type="match status" value="1"/>
</dbReference>
<dbReference type="PROSITE" id="PS00012">
    <property type="entry name" value="PHOSPHOPANTETHEINE"/>
    <property type="match status" value="1"/>
</dbReference>
<keyword evidence="2" id="KW-0597">Phosphoprotein</keyword>
<dbReference type="InterPro" id="IPR013154">
    <property type="entry name" value="ADH-like_N"/>
</dbReference>
<dbReference type="InterPro" id="IPR013968">
    <property type="entry name" value="PKS_KR"/>
</dbReference>
<evidence type="ECO:0000259" key="9">
    <source>
        <dbReference type="PROSITE" id="PS52004"/>
    </source>
</evidence>